<comment type="caution">
    <text evidence="2">The sequence shown here is derived from an EMBL/GenBank/DDBJ whole genome shotgun (WGS) entry which is preliminary data.</text>
</comment>
<accession>A0A9J6RGC1</accession>
<dbReference type="EMBL" id="JAPRAT010000054">
    <property type="protein sequence ID" value="MCZ0704648.1"/>
    <property type="molecule type" value="Genomic_DNA"/>
</dbReference>
<dbReference type="Proteomes" id="UP001084197">
    <property type="component" value="Unassembled WGS sequence"/>
</dbReference>
<dbReference type="RefSeq" id="WP_268781426.1">
    <property type="nucleotide sequence ID" value="NZ_JAPRAT010000054.1"/>
</dbReference>
<evidence type="ECO:0000256" key="1">
    <source>
        <dbReference type="SAM" id="Coils"/>
    </source>
</evidence>
<keyword evidence="3" id="KW-1185">Reference proteome</keyword>
<reference evidence="2" key="1">
    <citation type="submission" date="2022-11" db="EMBL/GenBank/DDBJ databases">
        <title>WGS of Natronobacillus azotifigens 24KS-1, an anaerobic diazotrophic haloalkaliphile from soda-rich habitats.</title>
        <authorList>
            <person name="Sorokin D.Y."/>
            <person name="Merkel A.Y."/>
        </authorList>
    </citation>
    <scope>NUCLEOTIDE SEQUENCE</scope>
    <source>
        <strain evidence="2">24KS-1</strain>
    </source>
</reference>
<proteinExistence type="predicted"/>
<keyword evidence="1" id="KW-0175">Coiled coil</keyword>
<evidence type="ECO:0000313" key="3">
    <source>
        <dbReference type="Proteomes" id="UP001084197"/>
    </source>
</evidence>
<protein>
    <submittedName>
        <fullName evidence="2">Uncharacterized protein</fullName>
    </submittedName>
</protein>
<gene>
    <name evidence="2" type="ORF">OWO01_15740</name>
</gene>
<sequence>MCISLASDPNLTVDLRRLNSKLEEYISDFALTRQVIKKAQNNVNKLTERYRSLLEIISILQENQGIELDGNNQKLKLQGFLFDMNRFFESLVGRLLQDYVPDYTVREQFLLHDMFTYASNHNPKNRR</sequence>
<name>A0A9J6RGC1_9BACI</name>
<dbReference type="AlphaFoldDB" id="A0A9J6RGC1"/>
<evidence type="ECO:0000313" key="2">
    <source>
        <dbReference type="EMBL" id="MCZ0704648.1"/>
    </source>
</evidence>
<dbReference type="Pfam" id="PF10117">
    <property type="entry name" value="McrBC"/>
    <property type="match status" value="1"/>
</dbReference>
<feature type="coiled-coil region" evidence="1">
    <location>
        <begin position="29"/>
        <end position="63"/>
    </location>
</feature>
<organism evidence="2 3">
    <name type="scientific">Natronobacillus azotifigens</name>
    <dbReference type="NCBI Taxonomy" id="472978"/>
    <lineage>
        <taxon>Bacteria</taxon>
        <taxon>Bacillati</taxon>
        <taxon>Bacillota</taxon>
        <taxon>Bacilli</taxon>
        <taxon>Bacillales</taxon>
        <taxon>Bacillaceae</taxon>
        <taxon>Natronobacillus</taxon>
    </lineage>
</organism>
<dbReference type="InterPro" id="IPR019292">
    <property type="entry name" value="McrC"/>
</dbReference>